<dbReference type="InterPro" id="IPR000073">
    <property type="entry name" value="AB_hydrolase_1"/>
</dbReference>
<dbReference type="Proteomes" id="UP000037247">
    <property type="component" value="Unassembled WGS sequence"/>
</dbReference>
<accession>A0ABR5IHV9</accession>
<dbReference type="SUPFAM" id="SSF53474">
    <property type="entry name" value="alpha/beta-Hydrolases"/>
    <property type="match status" value="1"/>
</dbReference>
<feature type="domain" description="AB hydrolase-1" evidence="1">
    <location>
        <begin position="56"/>
        <end position="274"/>
    </location>
</feature>
<evidence type="ECO:0000313" key="2">
    <source>
        <dbReference type="EMBL" id="KNA93319.1"/>
    </source>
</evidence>
<dbReference type="InterPro" id="IPR050266">
    <property type="entry name" value="AB_hydrolase_sf"/>
</dbReference>
<keyword evidence="3" id="KW-1185">Reference proteome</keyword>
<gene>
    <name evidence="2" type="ORF">ABW18_02665</name>
</gene>
<reference evidence="2 3" key="1">
    <citation type="submission" date="2015-05" db="EMBL/GenBank/DDBJ databases">
        <title>Draft genome sequence of the bacterium Gordonia jacobaea a new member of the Gordonia genus.</title>
        <authorList>
            <person name="Jimenez-Galisteo G."/>
            <person name="Dominguez A."/>
            <person name="Munoz E."/>
            <person name="Vinas M."/>
        </authorList>
    </citation>
    <scope>NUCLEOTIDE SEQUENCE [LARGE SCALE GENOMIC DNA]</scope>
    <source>
        <strain evidence="3">mv1</strain>
    </source>
</reference>
<sequence>MSETATFLASPIGRRFSEAYDALVNRWPPGTRRFDLASPYGNTHVVASGPDSGRPLVLLSGSGATLTEWYSVIGQLSRRHRVYAVDIPGQVGASIPSSTPISSVPDLLDWLAVTVATLGVDEPTLIGHSYGAMIALAFAGGGFPTDGLILVEPNSVFGGMRPEYLAHALPILLSPNENRERRFLEWETGCRPLDEQWSDVAALGATMPTTKLVIPRRLRSVRPEVRRRTVILAKQSRVHDVARIAENVHSTWPGTQVEIVADATHHSLPMYPDVFGDVLEAALDESGC</sequence>
<evidence type="ECO:0000259" key="1">
    <source>
        <dbReference type="Pfam" id="PF12697"/>
    </source>
</evidence>
<dbReference type="PANTHER" id="PTHR43798">
    <property type="entry name" value="MONOACYLGLYCEROL LIPASE"/>
    <property type="match status" value="1"/>
</dbReference>
<dbReference type="InterPro" id="IPR029058">
    <property type="entry name" value="AB_hydrolase_fold"/>
</dbReference>
<dbReference type="EMBL" id="LDTZ01000013">
    <property type="protein sequence ID" value="KNA93319.1"/>
    <property type="molecule type" value="Genomic_DNA"/>
</dbReference>
<name>A0ABR5IHV9_9ACTN</name>
<dbReference type="Pfam" id="PF12697">
    <property type="entry name" value="Abhydrolase_6"/>
    <property type="match status" value="1"/>
</dbReference>
<dbReference type="PANTHER" id="PTHR43798:SF33">
    <property type="entry name" value="HYDROLASE, PUTATIVE (AFU_ORTHOLOGUE AFUA_2G14860)-RELATED"/>
    <property type="match status" value="1"/>
</dbReference>
<protein>
    <recommendedName>
        <fullName evidence="1">AB hydrolase-1 domain-containing protein</fullName>
    </recommendedName>
</protein>
<comment type="caution">
    <text evidence="2">The sequence shown here is derived from an EMBL/GenBank/DDBJ whole genome shotgun (WGS) entry which is preliminary data.</text>
</comment>
<dbReference type="RefSeq" id="WP_049697404.1">
    <property type="nucleotide sequence ID" value="NZ_JAQDQF010000001.1"/>
</dbReference>
<dbReference type="Gene3D" id="3.40.50.1820">
    <property type="entry name" value="alpha/beta hydrolase"/>
    <property type="match status" value="1"/>
</dbReference>
<organism evidence="2 3">
    <name type="scientific">Gordonia jacobaea</name>
    <dbReference type="NCBI Taxonomy" id="122202"/>
    <lineage>
        <taxon>Bacteria</taxon>
        <taxon>Bacillati</taxon>
        <taxon>Actinomycetota</taxon>
        <taxon>Actinomycetes</taxon>
        <taxon>Mycobacteriales</taxon>
        <taxon>Gordoniaceae</taxon>
        <taxon>Gordonia</taxon>
    </lineage>
</organism>
<proteinExistence type="predicted"/>
<evidence type="ECO:0000313" key="3">
    <source>
        <dbReference type="Proteomes" id="UP000037247"/>
    </source>
</evidence>